<feature type="region of interest" description="Disordered" evidence="1">
    <location>
        <begin position="41"/>
        <end position="88"/>
    </location>
</feature>
<protein>
    <submittedName>
        <fullName evidence="2">Uncharacterized protein</fullName>
    </submittedName>
</protein>
<dbReference type="Proteomes" id="UP001454036">
    <property type="component" value="Unassembled WGS sequence"/>
</dbReference>
<feature type="region of interest" description="Disordered" evidence="1">
    <location>
        <begin position="205"/>
        <end position="224"/>
    </location>
</feature>
<evidence type="ECO:0000256" key="1">
    <source>
        <dbReference type="SAM" id="MobiDB-lite"/>
    </source>
</evidence>
<name>A0AAV3PTM2_LITER</name>
<feature type="compositionally biased region" description="Polar residues" evidence="1">
    <location>
        <begin position="75"/>
        <end position="88"/>
    </location>
</feature>
<keyword evidence="3" id="KW-1185">Reference proteome</keyword>
<accession>A0AAV3PTM2</accession>
<proteinExistence type="predicted"/>
<feature type="region of interest" description="Disordered" evidence="1">
    <location>
        <begin position="1"/>
        <end position="21"/>
    </location>
</feature>
<sequence>MTADGQPIPLQVIPPRSNQQAEIHAQIPEVLLLPWKGNVALEEQNSEHGEQSQPDQSETNEGMGMHVLPTEDDSGNNLIPDSNSAERVASNKTLISPIGGNQEGTNVDSQRIEVENVVGNVNPEKGSENVEGTDVGEEVDSPKENQDDDVVVVSSTASRRRTRASVAALEKKRVAMGVGGEAAESAELDEAIDLEELERLGEVKKAKKGKGKARWPSNVESHGPISKKRKGIVILEPSRGKNKDNFVIVDIEDVVEEDIATLARRKSKEKLRVNDDRNRIKNS</sequence>
<organism evidence="2 3">
    <name type="scientific">Lithospermum erythrorhizon</name>
    <name type="common">Purple gromwell</name>
    <name type="synonym">Lithospermum officinale var. erythrorhizon</name>
    <dbReference type="NCBI Taxonomy" id="34254"/>
    <lineage>
        <taxon>Eukaryota</taxon>
        <taxon>Viridiplantae</taxon>
        <taxon>Streptophyta</taxon>
        <taxon>Embryophyta</taxon>
        <taxon>Tracheophyta</taxon>
        <taxon>Spermatophyta</taxon>
        <taxon>Magnoliopsida</taxon>
        <taxon>eudicotyledons</taxon>
        <taxon>Gunneridae</taxon>
        <taxon>Pentapetalae</taxon>
        <taxon>asterids</taxon>
        <taxon>lamiids</taxon>
        <taxon>Boraginales</taxon>
        <taxon>Boraginaceae</taxon>
        <taxon>Boraginoideae</taxon>
        <taxon>Lithospermeae</taxon>
        <taxon>Lithospermum</taxon>
    </lineage>
</organism>
<evidence type="ECO:0000313" key="3">
    <source>
        <dbReference type="Proteomes" id="UP001454036"/>
    </source>
</evidence>
<feature type="region of interest" description="Disordered" evidence="1">
    <location>
        <begin position="118"/>
        <end position="158"/>
    </location>
</feature>
<reference evidence="2 3" key="1">
    <citation type="submission" date="2024-01" db="EMBL/GenBank/DDBJ databases">
        <title>The complete chloroplast genome sequence of Lithospermum erythrorhizon: insights into the phylogenetic relationship among Boraginaceae species and the maternal lineages of purple gromwells.</title>
        <authorList>
            <person name="Okada T."/>
            <person name="Watanabe K."/>
        </authorList>
    </citation>
    <scope>NUCLEOTIDE SEQUENCE [LARGE SCALE GENOMIC DNA]</scope>
</reference>
<gene>
    <name evidence="2" type="ORF">LIER_12147</name>
</gene>
<dbReference type="EMBL" id="BAABME010002309">
    <property type="protein sequence ID" value="GAA0154056.1"/>
    <property type="molecule type" value="Genomic_DNA"/>
</dbReference>
<comment type="caution">
    <text evidence="2">The sequence shown here is derived from an EMBL/GenBank/DDBJ whole genome shotgun (WGS) entry which is preliminary data.</text>
</comment>
<dbReference type="AlphaFoldDB" id="A0AAV3PTM2"/>
<evidence type="ECO:0000313" key="2">
    <source>
        <dbReference type="EMBL" id="GAA0154056.1"/>
    </source>
</evidence>
<feature type="compositionally biased region" description="Polar residues" evidence="1">
    <location>
        <begin position="51"/>
        <end position="60"/>
    </location>
</feature>